<evidence type="ECO:0000313" key="3">
    <source>
        <dbReference type="Proteomes" id="UP000323917"/>
    </source>
</evidence>
<sequence>MLRNQLLPILLLVMFALAPVGLLRAQSVIQWKFVPGESHDYRLTQTARLESGAGKTRTQIADVAEQIDFTWKVVEVDAERTATLSVQVNSYALTAKGPDGQEVTYDSQSASDPQGYAAMLLPIGRRLSEEPVQLSMSPQGIVKLLDLPIDLADAVKSVPGGKLFAKDGGAGSFESLARLGGPLSLPTGEVQEGSTWKDTLEMEIPALGKAAVKFEYQIGKLPDNNRISIEQQMSLSPLEDAEATWSVDSQTSTGEVQFDSDSGRSESSSLSYKAELISESNPSMTLEQNVKFTSLSDTTQ</sequence>
<evidence type="ECO:0000313" key="2">
    <source>
        <dbReference type="EMBL" id="QEG36585.1"/>
    </source>
</evidence>
<proteinExistence type="predicted"/>
<keyword evidence="3" id="KW-1185">Reference proteome</keyword>
<accession>A0A5B9QG18</accession>
<protein>
    <submittedName>
        <fullName evidence="2">Uncharacterized protein</fullName>
    </submittedName>
</protein>
<dbReference type="OrthoDB" id="269991at2"/>
<name>A0A5B9QG18_9BACT</name>
<evidence type="ECO:0000256" key="1">
    <source>
        <dbReference type="SAM" id="MobiDB-lite"/>
    </source>
</evidence>
<feature type="region of interest" description="Disordered" evidence="1">
    <location>
        <begin position="248"/>
        <end position="273"/>
    </location>
</feature>
<dbReference type="KEGG" id="bgok:Pr1d_38990"/>
<organism evidence="2 3">
    <name type="scientific">Bythopirellula goksoeyrii</name>
    <dbReference type="NCBI Taxonomy" id="1400387"/>
    <lineage>
        <taxon>Bacteria</taxon>
        <taxon>Pseudomonadati</taxon>
        <taxon>Planctomycetota</taxon>
        <taxon>Planctomycetia</taxon>
        <taxon>Pirellulales</taxon>
        <taxon>Lacipirellulaceae</taxon>
        <taxon>Bythopirellula</taxon>
    </lineage>
</organism>
<dbReference type="EMBL" id="CP042913">
    <property type="protein sequence ID" value="QEG36585.1"/>
    <property type="molecule type" value="Genomic_DNA"/>
</dbReference>
<gene>
    <name evidence="2" type="ORF">Pr1d_38990</name>
</gene>
<dbReference type="RefSeq" id="WP_148074910.1">
    <property type="nucleotide sequence ID" value="NZ_CP042913.1"/>
</dbReference>
<dbReference type="AlphaFoldDB" id="A0A5B9QG18"/>
<reference evidence="2 3" key="1">
    <citation type="submission" date="2019-08" db="EMBL/GenBank/DDBJ databases">
        <title>Deep-cultivation of Planctomycetes and their phenomic and genomic characterization uncovers novel biology.</title>
        <authorList>
            <person name="Wiegand S."/>
            <person name="Jogler M."/>
            <person name="Boedeker C."/>
            <person name="Pinto D."/>
            <person name="Vollmers J."/>
            <person name="Rivas-Marin E."/>
            <person name="Kohn T."/>
            <person name="Peeters S.H."/>
            <person name="Heuer A."/>
            <person name="Rast P."/>
            <person name="Oberbeckmann S."/>
            <person name="Bunk B."/>
            <person name="Jeske O."/>
            <person name="Meyerdierks A."/>
            <person name="Storesund J.E."/>
            <person name="Kallscheuer N."/>
            <person name="Luecker S."/>
            <person name="Lage O.M."/>
            <person name="Pohl T."/>
            <person name="Merkel B.J."/>
            <person name="Hornburger P."/>
            <person name="Mueller R.-W."/>
            <person name="Bruemmer F."/>
            <person name="Labrenz M."/>
            <person name="Spormann A.M."/>
            <person name="Op den Camp H."/>
            <person name="Overmann J."/>
            <person name="Amann R."/>
            <person name="Jetten M.S.M."/>
            <person name="Mascher T."/>
            <person name="Medema M.H."/>
            <person name="Devos D.P."/>
            <person name="Kaster A.-K."/>
            <person name="Ovreas L."/>
            <person name="Rohde M."/>
            <person name="Galperin M.Y."/>
            <person name="Jogler C."/>
        </authorList>
    </citation>
    <scope>NUCLEOTIDE SEQUENCE [LARGE SCALE GENOMIC DNA]</scope>
    <source>
        <strain evidence="2 3">Pr1d</strain>
    </source>
</reference>
<dbReference type="Proteomes" id="UP000323917">
    <property type="component" value="Chromosome"/>
</dbReference>